<dbReference type="PANTHER" id="PTHR47700">
    <property type="entry name" value="V CHITINASE, PUTATIVE (AFU_ORTHOLOGUE AFUA_6G13720)-RELATED"/>
    <property type="match status" value="1"/>
</dbReference>
<dbReference type="GO" id="GO:0008061">
    <property type="term" value="F:chitin binding"/>
    <property type="evidence" value="ECO:0007669"/>
    <property type="project" value="UniProtKB-KW"/>
</dbReference>
<dbReference type="Proteomes" id="UP000237481">
    <property type="component" value="Unassembled WGS sequence"/>
</dbReference>
<evidence type="ECO:0000256" key="2">
    <source>
        <dbReference type="ARBA" id="ARBA00023026"/>
    </source>
</evidence>
<evidence type="ECO:0000313" key="6">
    <source>
        <dbReference type="Proteomes" id="UP000237481"/>
    </source>
</evidence>
<dbReference type="AlphaFoldDB" id="A0A2S4L046"/>
<accession>A0A2S4L046</accession>
<feature type="compositionally biased region" description="Pro residues" evidence="3">
    <location>
        <begin position="30"/>
        <end position="41"/>
    </location>
</feature>
<evidence type="ECO:0000256" key="3">
    <source>
        <dbReference type="SAM" id="MobiDB-lite"/>
    </source>
</evidence>
<evidence type="ECO:0000256" key="1">
    <source>
        <dbReference type="ARBA" id="ARBA00022669"/>
    </source>
</evidence>
<dbReference type="InterPro" id="IPR053214">
    <property type="entry name" value="LysM12-like"/>
</dbReference>
<name>A0A2S4L046_9HYPO</name>
<keyword evidence="4" id="KW-1133">Transmembrane helix</keyword>
<sequence length="474" mass="51693">MSPTTTPGARRRVERLGQLKEGLGRRTRGPPSPPSTPPPVEVPCDVVSDSNILIYGDDRGSDWVAYMDGEVKAKRIDWIRGLNFAGTSDWAIDLQEFTGDSPGDGDNSGGGLDIDLDHLKKLGCDPTMNPGNMQALLDKINDIPGICHDHINDRLIDFMKFGDGKGNKYFKCHWTYQNVDESGPCAGMPHFWDYQVSYSVGYELTDENGFYDALNTELGIEKNWVKFGQRDEPYSCDTTGDDYWRQGQPTHPCRRIYHKRSGFPMRGDKNAIKVGDPKAVIEAAMPNITALQTTILAAYGEVALKIYRRGGEDGDESDPAVAASMPIFQLEEAVENMKEIKDIGEKAQAEKKKNLIVLILGIVLLVIPFVGETLGPLVGSAAQVARIAMLISEVGNAALTIADIFQDPTSAPFAILNLVVGGGGGADKLSKPAAFQKASKVRDALKATQLAKFSQSSRDKDALVQKLVKTCARK</sequence>
<dbReference type="OrthoDB" id="5087969at2759"/>
<keyword evidence="6" id="KW-1185">Reference proteome</keyword>
<comment type="caution">
    <text evidence="5">The sequence shown here is derived from an EMBL/GenBank/DDBJ whole genome shotgun (WGS) entry which is preliminary data.</text>
</comment>
<feature type="transmembrane region" description="Helical" evidence="4">
    <location>
        <begin position="355"/>
        <end position="371"/>
    </location>
</feature>
<keyword evidence="4" id="KW-0812">Transmembrane</keyword>
<evidence type="ECO:0000313" key="5">
    <source>
        <dbReference type="EMBL" id="POR35820.1"/>
    </source>
</evidence>
<evidence type="ECO:0000256" key="4">
    <source>
        <dbReference type="SAM" id="Phobius"/>
    </source>
</evidence>
<gene>
    <name evidence="5" type="ORF">TPAR_03987</name>
</gene>
<feature type="region of interest" description="Disordered" evidence="3">
    <location>
        <begin position="1"/>
        <end position="42"/>
    </location>
</feature>
<keyword evidence="2" id="KW-0843">Virulence</keyword>
<protein>
    <submittedName>
        <fullName evidence="5">Killer toxin subunits alpha/beta</fullName>
    </submittedName>
</protein>
<feature type="compositionally biased region" description="Basic and acidic residues" evidence="3">
    <location>
        <begin position="14"/>
        <end position="24"/>
    </location>
</feature>
<dbReference type="PANTHER" id="PTHR47700:SF2">
    <property type="entry name" value="CHITINASE"/>
    <property type="match status" value="1"/>
</dbReference>
<keyword evidence="1" id="KW-0147">Chitin-binding</keyword>
<reference evidence="5 6" key="1">
    <citation type="submission" date="2018-01" db="EMBL/GenBank/DDBJ databases">
        <title>Harnessing the power of phylogenomics to disentangle the directionality and signatures of interkingdom host jumping in the parasitic fungal genus Tolypocladium.</title>
        <authorList>
            <person name="Quandt C.A."/>
            <person name="Patterson W."/>
            <person name="Spatafora J.W."/>
        </authorList>
    </citation>
    <scope>NUCLEOTIDE SEQUENCE [LARGE SCALE GENOMIC DNA]</scope>
    <source>
        <strain evidence="5 6">NRBC 100945</strain>
    </source>
</reference>
<proteinExistence type="predicted"/>
<dbReference type="EMBL" id="PKSG01000398">
    <property type="protein sequence ID" value="POR35820.1"/>
    <property type="molecule type" value="Genomic_DNA"/>
</dbReference>
<organism evidence="5 6">
    <name type="scientific">Tolypocladium paradoxum</name>
    <dbReference type="NCBI Taxonomy" id="94208"/>
    <lineage>
        <taxon>Eukaryota</taxon>
        <taxon>Fungi</taxon>
        <taxon>Dikarya</taxon>
        <taxon>Ascomycota</taxon>
        <taxon>Pezizomycotina</taxon>
        <taxon>Sordariomycetes</taxon>
        <taxon>Hypocreomycetidae</taxon>
        <taxon>Hypocreales</taxon>
        <taxon>Ophiocordycipitaceae</taxon>
        <taxon>Tolypocladium</taxon>
    </lineage>
</organism>
<dbReference type="Gene3D" id="3.20.20.80">
    <property type="entry name" value="Glycosidases"/>
    <property type="match status" value="1"/>
</dbReference>
<keyword evidence="4" id="KW-0472">Membrane</keyword>